<dbReference type="Proteomes" id="UP000195043">
    <property type="component" value="Unassembled WGS sequence"/>
</dbReference>
<name>A0A242A9Z7_9ENTE</name>
<dbReference type="InterPro" id="IPR045857">
    <property type="entry name" value="O16G_dom_2"/>
</dbReference>
<dbReference type="Gene3D" id="3.90.400.10">
    <property type="entry name" value="Oligo-1,6-glucosidase, Domain 2"/>
    <property type="match status" value="1"/>
</dbReference>
<dbReference type="EMBL" id="NGKU01000001">
    <property type="protein sequence ID" value="OTN77877.1"/>
    <property type="molecule type" value="Genomic_DNA"/>
</dbReference>
<evidence type="ECO:0000259" key="4">
    <source>
        <dbReference type="SMART" id="SM00642"/>
    </source>
</evidence>
<dbReference type="Gene3D" id="3.20.20.80">
    <property type="entry name" value="Glycosidases"/>
    <property type="match status" value="1"/>
</dbReference>
<evidence type="ECO:0000256" key="3">
    <source>
        <dbReference type="ARBA" id="ARBA00023295"/>
    </source>
</evidence>
<evidence type="ECO:0000313" key="6">
    <source>
        <dbReference type="Proteomes" id="UP000195043"/>
    </source>
</evidence>
<sequence length="502" mass="57948">MWWENAVFYEIYIASFADSDGDGIGDINGIRKKLPYLKEFGIDALWLTPFYPSPKVDNGYDVSDYCAVDPQYGTLAAFDLLVEEAHQLEMRIIIDVVVNHTSTKHPWFIESASGKEHPKRDWYIWRDQPNNWESFFGGSAWKYDAATDQYYYHSFAEEQADLNWQNQEVKQAVFDVLRFWLGRGVDGFRFDVINNLTVSDQFIDNPVRKDGKQDHCIDVNQPGIKRVLKELNQWIKTVDPSIFTVAEISSDQLARINSYTEDGLFDTAFHFNLGSMEELDLEKLTRDFKEMSQQKKIPTLFFNSHDMSRSWQRLAKENRDIYRLLTVFLLINRGIPFLFQGEEQGVGDYLPQQLADIRDIQAKNKYQEELILSGESHALIMANQVNRDRSRGMLPWLSNQQSGWIGLAAVNQEAKGILADYQNLIRLRKTEGPFTAIRNIKLTGDCLSYQTESLQIILNFGQPIKHSLEGNRKTIFGNGMLSEDGHWVHLPAKACWIGKEQL</sequence>
<evidence type="ECO:0000313" key="5">
    <source>
        <dbReference type="EMBL" id="OTN77877.1"/>
    </source>
</evidence>
<dbReference type="STRING" id="1834191.A5886_002978"/>
<dbReference type="SUPFAM" id="SSF51445">
    <property type="entry name" value="(Trans)glycosidases"/>
    <property type="match status" value="1"/>
</dbReference>
<dbReference type="InterPro" id="IPR006047">
    <property type="entry name" value="GH13_cat_dom"/>
</dbReference>
<keyword evidence="2" id="KW-0378">Hydrolase</keyword>
<keyword evidence="6" id="KW-1185">Reference proteome</keyword>
<protein>
    <recommendedName>
        <fullName evidence="4">Glycosyl hydrolase family 13 catalytic domain-containing protein</fullName>
    </recommendedName>
</protein>
<dbReference type="FunFam" id="3.90.400.10:FF:000002">
    <property type="entry name" value="Sucrose isomerase"/>
    <property type="match status" value="1"/>
</dbReference>
<dbReference type="SMART" id="SM00642">
    <property type="entry name" value="Aamy"/>
    <property type="match status" value="1"/>
</dbReference>
<dbReference type="AlphaFoldDB" id="A0A242A9Z7"/>
<comment type="similarity">
    <text evidence="1">Belongs to the glycosyl hydrolase 13 family.</text>
</comment>
<dbReference type="RefSeq" id="WP_086275835.1">
    <property type="nucleotide sequence ID" value="NZ_NGKU01000001.1"/>
</dbReference>
<keyword evidence="3" id="KW-0326">Glycosidase</keyword>
<dbReference type="GO" id="GO:0009313">
    <property type="term" value="P:oligosaccharide catabolic process"/>
    <property type="evidence" value="ECO:0007669"/>
    <property type="project" value="TreeGrafter"/>
</dbReference>
<comment type="caution">
    <text evidence="5">The sequence shown here is derived from an EMBL/GenBank/DDBJ whole genome shotgun (WGS) entry which is preliminary data.</text>
</comment>
<evidence type="ECO:0000256" key="1">
    <source>
        <dbReference type="ARBA" id="ARBA00008061"/>
    </source>
</evidence>
<feature type="domain" description="Glycosyl hydrolase family 13 catalytic" evidence="4">
    <location>
        <begin position="10"/>
        <end position="389"/>
    </location>
</feature>
<evidence type="ECO:0000256" key="2">
    <source>
        <dbReference type="ARBA" id="ARBA00022801"/>
    </source>
</evidence>
<gene>
    <name evidence="5" type="ORF">A5886_002978</name>
</gene>
<reference evidence="5 6" key="1">
    <citation type="submission" date="2017-05" db="EMBL/GenBank/DDBJ databases">
        <title>The Genome Sequence of Enterococcus sp. 8G7_MSG3316.</title>
        <authorList>
            <consortium name="The Broad Institute Genomics Platform"/>
            <consortium name="The Broad Institute Genomic Center for Infectious Diseases"/>
            <person name="Earl A."/>
            <person name="Manson A."/>
            <person name="Schwartman J."/>
            <person name="Gilmore M."/>
            <person name="Abouelleil A."/>
            <person name="Cao P."/>
            <person name="Chapman S."/>
            <person name="Cusick C."/>
            <person name="Shea T."/>
            <person name="Young S."/>
            <person name="Neafsey D."/>
            <person name="Nusbaum C."/>
            <person name="Birren B."/>
        </authorList>
    </citation>
    <scope>NUCLEOTIDE SEQUENCE [LARGE SCALE GENOMIC DNA]</scope>
    <source>
        <strain evidence="5 6">8G7_MSG3316</strain>
    </source>
</reference>
<dbReference type="PANTHER" id="PTHR10357:SF179">
    <property type="entry name" value="NEUTRAL AND BASIC AMINO ACID TRANSPORT PROTEIN RBAT"/>
    <property type="match status" value="1"/>
</dbReference>
<dbReference type="PANTHER" id="PTHR10357">
    <property type="entry name" value="ALPHA-AMYLASE FAMILY MEMBER"/>
    <property type="match status" value="1"/>
</dbReference>
<organism evidence="5 6">
    <name type="scientific">Candidatus Enterococcus testudinis</name>
    <dbReference type="NCBI Taxonomy" id="1834191"/>
    <lineage>
        <taxon>Bacteria</taxon>
        <taxon>Bacillati</taxon>
        <taxon>Bacillota</taxon>
        <taxon>Bacilli</taxon>
        <taxon>Lactobacillales</taxon>
        <taxon>Enterococcaceae</taxon>
        <taxon>Enterococcus</taxon>
    </lineage>
</organism>
<proteinExistence type="inferred from homology"/>
<dbReference type="OrthoDB" id="9805159at2"/>
<accession>A0A242A9Z7</accession>
<dbReference type="GO" id="GO:0004556">
    <property type="term" value="F:alpha-amylase activity"/>
    <property type="evidence" value="ECO:0007669"/>
    <property type="project" value="TreeGrafter"/>
</dbReference>
<dbReference type="Pfam" id="PF00128">
    <property type="entry name" value="Alpha-amylase"/>
    <property type="match status" value="1"/>
</dbReference>
<dbReference type="InterPro" id="IPR017853">
    <property type="entry name" value="GH"/>
</dbReference>